<comment type="caution">
    <text evidence="4">The sequence shown here is derived from an EMBL/GenBank/DDBJ whole genome shotgun (WGS) entry which is preliminary data.</text>
</comment>
<dbReference type="PANTHER" id="PTHR44591:SF3">
    <property type="entry name" value="RESPONSE REGULATORY DOMAIN-CONTAINING PROTEIN"/>
    <property type="match status" value="1"/>
</dbReference>
<evidence type="ECO:0000313" key="4">
    <source>
        <dbReference type="EMBL" id="MBB5331787.1"/>
    </source>
</evidence>
<dbReference type="SMART" id="SM00448">
    <property type="entry name" value="REC"/>
    <property type="match status" value="1"/>
</dbReference>
<dbReference type="InterPro" id="IPR050595">
    <property type="entry name" value="Bact_response_regulator"/>
</dbReference>
<dbReference type="PANTHER" id="PTHR44591">
    <property type="entry name" value="STRESS RESPONSE REGULATOR PROTEIN 1"/>
    <property type="match status" value="1"/>
</dbReference>
<dbReference type="Gene3D" id="3.40.50.2300">
    <property type="match status" value="1"/>
</dbReference>
<dbReference type="GO" id="GO:0000160">
    <property type="term" value="P:phosphorelay signal transduction system"/>
    <property type="evidence" value="ECO:0007669"/>
    <property type="project" value="InterPro"/>
</dbReference>
<evidence type="ECO:0000259" key="3">
    <source>
        <dbReference type="PROSITE" id="PS50110"/>
    </source>
</evidence>
<dbReference type="CDD" id="cd00156">
    <property type="entry name" value="REC"/>
    <property type="match status" value="1"/>
</dbReference>
<keyword evidence="1 2" id="KW-0597">Phosphoprotein</keyword>
<keyword evidence="5" id="KW-1185">Reference proteome</keyword>
<evidence type="ECO:0000256" key="2">
    <source>
        <dbReference type="PROSITE-ProRule" id="PRU00169"/>
    </source>
</evidence>
<dbReference type="PROSITE" id="PS50110">
    <property type="entry name" value="RESPONSE_REGULATORY"/>
    <property type="match status" value="1"/>
</dbReference>
<dbReference type="Pfam" id="PF00072">
    <property type="entry name" value="Response_reg"/>
    <property type="match status" value="1"/>
</dbReference>
<dbReference type="InterPro" id="IPR011006">
    <property type="entry name" value="CheY-like_superfamily"/>
</dbReference>
<name>A0A9X0QJU0_9BACT</name>
<dbReference type="SUPFAM" id="SSF52172">
    <property type="entry name" value="CheY-like"/>
    <property type="match status" value="1"/>
</dbReference>
<evidence type="ECO:0000313" key="5">
    <source>
        <dbReference type="Proteomes" id="UP000535182"/>
    </source>
</evidence>
<protein>
    <submittedName>
        <fullName evidence="4">CheY-like chemotaxis protein</fullName>
    </submittedName>
</protein>
<gene>
    <name evidence="4" type="ORF">HDF14_005436</name>
</gene>
<dbReference type="InterPro" id="IPR001789">
    <property type="entry name" value="Sig_transdc_resp-reg_receiver"/>
</dbReference>
<feature type="modified residue" description="4-aspartylphosphate" evidence="2">
    <location>
        <position position="69"/>
    </location>
</feature>
<dbReference type="AlphaFoldDB" id="A0A9X0QJU0"/>
<dbReference type="RefSeq" id="WP_183981567.1">
    <property type="nucleotide sequence ID" value="NZ_JACHEB010000018.1"/>
</dbReference>
<dbReference type="EMBL" id="JACHEB010000018">
    <property type="protein sequence ID" value="MBB5331787.1"/>
    <property type="molecule type" value="Genomic_DNA"/>
</dbReference>
<dbReference type="Proteomes" id="UP000535182">
    <property type="component" value="Unassembled WGS sequence"/>
</dbReference>
<proteinExistence type="predicted"/>
<evidence type="ECO:0000256" key="1">
    <source>
        <dbReference type="ARBA" id="ARBA00022553"/>
    </source>
</evidence>
<feature type="domain" description="Response regulatory" evidence="3">
    <location>
        <begin position="20"/>
        <end position="135"/>
    </location>
</feature>
<organism evidence="4 5">
    <name type="scientific">Tunturiibacter gelidiferens</name>
    <dbReference type="NCBI Taxonomy" id="3069689"/>
    <lineage>
        <taxon>Bacteria</taxon>
        <taxon>Pseudomonadati</taxon>
        <taxon>Acidobacteriota</taxon>
        <taxon>Terriglobia</taxon>
        <taxon>Terriglobales</taxon>
        <taxon>Acidobacteriaceae</taxon>
        <taxon>Tunturiibacter</taxon>
    </lineage>
</organism>
<accession>A0A9X0QJU0</accession>
<sequence>MPHTKIEHSVVDDEILATPKILLVDDDETIRETLGEILENSGFQVVVAANVNDALGLIGSQTFDVLLSDLHMPGAGDGLTVVSAMRHANPRAVTLILSSHPAMKEAAEAILLQADDVLVKPMSLVMLVDLIRRRLKQGAIPARVIASVADILEEETQATISDWLLRVELEPDIITVPLGYKDRTAHLPNLFSDLVCRLRYPLPLGTRALVSASATQHGLDRRRQGYTAAMMVEESRMLQVSIFQTLQNNLYRVNFSLVLVGVMAIADEVDSQLAQAMASYVAESKLDDLPVVA</sequence>
<reference evidence="4 5" key="1">
    <citation type="submission" date="2020-08" db="EMBL/GenBank/DDBJ databases">
        <title>Genomic Encyclopedia of Type Strains, Phase IV (KMG-V): Genome sequencing to study the core and pangenomes of soil and plant-associated prokaryotes.</title>
        <authorList>
            <person name="Whitman W."/>
        </authorList>
    </citation>
    <scope>NUCLEOTIDE SEQUENCE [LARGE SCALE GENOMIC DNA]</scope>
    <source>
        <strain evidence="4 5">X5P2</strain>
    </source>
</reference>